<proteinExistence type="predicted"/>
<reference evidence="1 2" key="1">
    <citation type="submission" date="2016-03" db="EMBL/GenBank/DDBJ databases">
        <title>Acinetobacter genomospecies 28 strain ANC 4149.</title>
        <authorList>
            <person name="Radolfova-Krizova L."/>
            <person name="Nemec A."/>
        </authorList>
    </citation>
    <scope>NUCLEOTIDE SEQUENCE [LARGE SCALE GENOMIC DNA]</scope>
    <source>
        <strain evidence="1 2">ANC 4149</strain>
    </source>
</reference>
<keyword evidence="2" id="KW-1185">Reference proteome</keyword>
<organism evidence="1 2">
    <name type="scientific">Acinetobacter pragensis</name>
    <dbReference type="NCBI Taxonomy" id="1806892"/>
    <lineage>
        <taxon>Bacteria</taxon>
        <taxon>Pseudomonadati</taxon>
        <taxon>Pseudomonadota</taxon>
        <taxon>Gammaproteobacteria</taxon>
        <taxon>Moraxellales</taxon>
        <taxon>Moraxellaceae</taxon>
        <taxon>Acinetobacter</taxon>
    </lineage>
</organism>
<comment type="caution">
    <text evidence="1">The sequence shown here is derived from an EMBL/GenBank/DDBJ whole genome shotgun (WGS) entry which is preliminary data.</text>
</comment>
<gene>
    <name evidence="1" type="ORF">AZH43_12550</name>
</gene>
<evidence type="ECO:0000313" key="1">
    <source>
        <dbReference type="EMBL" id="KYQ72039.1"/>
    </source>
</evidence>
<dbReference type="Proteomes" id="UP000076276">
    <property type="component" value="Unassembled WGS sequence"/>
</dbReference>
<dbReference type="RefSeq" id="WP_067668974.1">
    <property type="nucleotide sequence ID" value="NZ_LUAW01000020.1"/>
</dbReference>
<evidence type="ECO:0000313" key="2">
    <source>
        <dbReference type="Proteomes" id="UP000076276"/>
    </source>
</evidence>
<dbReference type="EMBL" id="LUAW01000020">
    <property type="protein sequence ID" value="KYQ72039.1"/>
    <property type="molecule type" value="Genomic_DNA"/>
</dbReference>
<sequence>MKRIDSVNARVDVNGVGKKGFHDNADLPGQDATYVTPGFLNTVQEELANAVELSGLNLDPNDPTQLFKLFNLHNKALVQRIYHVGSKHMTDNKDWNPAVELQTYFGYLTSWMLWPHVPVGVDSFTDSIGQISLLSNGGTVQGKTTRIWQRLQDGQTAPTYTLTSNKSAVNEGEQITFTLNTTGLPVGTLVDWAITGIQEADITPSALSGKFTVGADGKAAYTLTAVADQKTEGNESLKFALTYIPNKYVNVLIMDTSKYPAGLQTYYEGTHTIDVQPNQTIILDMYGAGGGGGGSVYSPSASPDGSDGGNIVLSYLANTFTAGGGKKGTGGVWGNGSSYSNGSAGLGGTNTVTADSSFEIQIGQKGNDAVIGSRYSTQAGGTAISSSIGAVNGGGAGATGIGDERWSYGGGGGSGGRLKVKYTNTTEEVVTFNLSVGAKGQGWKSAGNSGTDGGIGFAIVTTS</sequence>
<dbReference type="AlphaFoldDB" id="A0A151Y255"/>
<dbReference type="STRING" id="1806892.AZH43_12550"/>
<accession>A0A151Y255</accession>
<protein>
    <submittedName>
        <fullName evidence="1">Uncharacterized protein</fullName>
    </submittedName>
</protein>
<name>A0A151Y255_9GAMM</name>